<evidence type="ECO:0000313" key="1">
    <source>
        <dbReference type="EMBL" id="KAI4861336.1"/>
    </source>
</evidence>
<name>A0ACB9YPK8_9PEZI</name>
<reference evidence="1 2" key="1">
    <citation type="journal article" date="2022" name="New Phytol.">
        <title>Ecological generalism drives hyperdiversity of secondary metabolite gene clusters in xylarialean endophytes.</title>
        <authorList>
            <person name="Franco M.E.E."/>
            <person name="Wisecaver J.H."/>
            <person name="Arnold A.E."/>
            <person name="Ju Y.M."/>
            <person name="Slot J.C."/>
            <person name="Ahrendt S."/>
            <person name="Moore L.P."/>
            <person name="Eastman K.E."/>
            <person name="Scott K."/>
            <person name="Konkel Z."/>
            <person name="Mondo S.J."/>
            <person name="Kuo A."/>
            <person name="Hayes R.D."/>
            <person name="Haridas S."/>
            <person name="Andreopoulos B."/>
            <person name="Riley R."/>
            <person name="LaButti K."/>
            <person name="Pangilinan J."/>
            <person name="Lipzen A."/>
            <person name="Amirebrahimi M."/>
            <person name="Yan J."/>
            <person name="Adam C."/>
            <person name="Keymanesh K."/>
            <person name="Ng V."/>
            <person name="Louie K."/>
            <person name="Northen T."/>
            <person name="Drula E."/>
            <person name="Henrissat B."/>
            <person name="Hsieh H.M."/>
            <person name="Youens-Clark K."/>
            <person name="Lutzoni F."/>
            <person name="Miadlikowska J."/>
            <person name="Eastwood D.C."/>
            <person name="Hamelin R.C."/>
            <person name="Grigoriev I.V."/>
            <person name="U'Ren J.M."/>
        </authorList>
    </citation>
    <scope>NUCLEOTIDE SEQUENCE [LARGE SCALE GENOMIC DNA]</scope>
    <source>
        <strain evidence="1 2">CBS 119005</strain>
    </source>
</reference>
<evidence type="ECO:0000313" key="2">
    <source>
        <dbReference type="Proteomes" id="UP001497700"/>
    </source>
</evidence>
<protein>
    <submittedName>
        <fullName evidence="1">Uncharacterized protein</fullName>
    </submittedName>
</protein>
<keyword evidence="2" id="KW-1185">Reference proteome</keyword>
<comment type="caution">
    <text evidence="1">The sequence shown here is derived from an EMBL/GenBank/DDBJ whole genome shotgun (WGS) entry which is preliminary data.</text>
</comment>
<proteinExistence type="predicted"/>
<sequence>MKTFSLLSSLSMAAAAIVSPPTNAFNQLPNGYTLGNITWKGNVTNDGPEVSFTGPSFRDIEAQIFQMNPSFTWPEQNTTGLSDFPEKSLGHLTCDLANFYWAKKFRIDDGINYLKGKTGRCYIEAGPKVCSRISCSFHSAIFWCNDNDTPLWIDCGLWSQYAQNIVDACTIDDPSQEVKGQQFDTDNWNIIVGYSEC</sequence>
<organism evidence="1 2">
    <name type="scientific">Hypoxylon rubiginosum</name>
    <dbReference type="NCBI Taxonomy" id="110542"/>
    <lineage>
        <taxon>Eukaryota</taxon>
        <taxon>Fungi</taxon>
        <taxon>Dikarya</taxon>
        <taxon>Ascomycota</taxon>
        <taxon>Pezizomycotina</taxon>
        <taxon>Sordariomycetes</taxon>
        <taxon>Xylariomycetidae</taxon>
        <taxon>Xylariales</taxon>
        <taxon>Hypoxylaceae</taxon>
        <taxon>Hypoxylon</taxon>
    </lineage>
</organism>
<dbReference type="Proteomes" id="UP001497700">
    <property type="component" value="Unassembled WGS sequence"/>
</dbReference>
<gene>
    <name evidence="1" type="ORF">F4820DRAFT_452028</name>
</gene>
<accession>A0ACB9YPK8</accession>
<dbReference type="EMBL" id="MU393555">
    <property type="protein sequence ID" value="KAI4861336.1"/>
    <property type="molecule type" value="Genomic_DNA"/>
</dbReference>